<dbReference type="InterPro" id="IPR036286">
    <property type="entry name" value="LexA/Signal_pep-like_sf"/>
</dbReference>
<dbReference type="GO" id="GO:0009003">
    <property type="term" value="F:signal peptidase activity"/>
    <property type="evidence" value="ECO:0007669"/>
    <property type="project" value="UniProtKB-EC"/>
</dbReference>
<protein>
    <recommendedName>
        <fullName evidence="4 7">Signal peptidase I</fullName>
        <ecNumber evidence="4 7">3.4.21.89</ecNumber>
    </recommendedName>
</protein>
<dbReference type="PRINTS" id="PR00727">
    <property type="entry name" value="LEADERPTASE"/>
</dbReference>
<dbReference type="PANTHER" id="PTHR43390">
    <property type="entry name" value="SIGNAL PEPTIDASE I"/>
    <property type="match status" value="1"/>
</dbReference>
<dbReference type="EC" id="3.4.21.89" evidence="4 7"/>
<feature type="transmembrane region" description="Helical" evidence="7">
    <location>
        <begin position="37"/>
        <end position="58"/>
    </location>
</feature>
<dbReference type="PROSITE" id="PS00501">
    <property type="entry name" value="SPASE_I_1"/>
    <property type="match status" value="1"/>
</dbReference>
<keyword evidence="5 7" id="KW-0645">Protease</keyword>
<comment type="subcellular location">
    <subcellularLocation>
        <location evidence="2">Cell membrane</location>
        <topology evidence="2">Single-pass type II membrane protein</topology>
    </subcellularLocation>
    <subcellularLocation>
        <location evidence="7">Membrane</location>
        <topology evidence="7">Single-pass type II membrane protein</topology>
    </subcellularLocation>
</comment>
<evidence type="ECO:0000256" key="2">
    <source>
        <dbReference type="ARBA" id="ARBA00004401"/>
    </source>
</evidence>
<accession>A0ABS9CJJ7</accession>
<dbReference type="InterPro" id="IPR019756">
    <property type="entry name" value="Pept_S26A_signal_pept_1_Ser-AS"/>
</dbReference>
<sequence length="200" mass="22228">MKSKTNPPREIPSLEQLTAELERENYKRRYNRVLRSTIYTLIVVAAVAVLVATIWMPVLQIYGASMTPTLNEGDIVVSVKGSDFAPGDLVAFYLGNKILVKRCIAGPGQWVDIDEEGNVYVDGNLLDEPYLTEKSLGDCDIDLPYQVPDNRYFCMGDHRSTSVDSRSTTVGCVSGEQIVGKIVFRVWPLSGFGMLSQEGW</sequence>
<dbReference type="Gene3D" id="2.10.109.10">
    <property type="entry name" value="Umud Fragment, subunit A"/>
    <property type="match status" value="1"/>
</dbReference>
<keyword evidence="10" id="KW-1185">Reference proteome</keyword>
<evidence type="ECO:0000256" key="3">
    <source>
        <dbReference type="ARBA" id="ARBA00009370"/>
    </source>
</evidence>
<dbReference type="Proteomes" id="UP001299220">
    <property type="component" value="Unassembled WGS sequence"/>
</dbReference>
<evidence type="ECO:0000256" key="6">
    <source>
        <dbReference type="ARBA" id="ARBA00022801"/>
    </source>
</evidence>
<keyword evidence="7" id="KW-0812">Transmembrane</keyword>
<organism evidence="9 10">
    <name type="scientific">Anaeromassilibacillus senegalensis</name>
    <dbReference type="NCBI Taxonomy" id="1673717"/>
    <lineage>
        <taxon>Bacteria</taxon>
        <taxon>Bacillati</taxon>
        <taxon>Bacillota</taxon>
        <taxon>Clostridia</taxon>
        <taxon>Eubacteriales</taxon>
        <taxon>Acutalibacteraceae</taxon>
        <taxon>Anaeromassilibacillus</taxon>
    </lineage>
</organism>
<keyword evidence="6 7" id="KW-0378">Hydrolase</keyword>
<feature type="domain" description="Peptidase S26" evidence="8">
    <location>
        <begin position="36"/>
        <end position="187"/>
    </location>
</feature>
<comment type="catalytic activity">
    <reaction evidence="1 7">
        <text>Cleavage of hydrophobic, N-terminal signal or leader sequences from secreted and periplasmic proteins.</text>
        <dbReference type="EC" id="3.4.21.89"/>
    </reaction>
</comment>
<evidence type="ECO:0000256" key="1">
    <source>
        <dbReference type="ARBA" id="ARBA00000677"/>
    </source>
</evidence>
<evidence type="ECO:0000313" key="9">
    <source>
        <dbReference type="EMBL" id="MCF2650995.1"/>
    </source>
</evidence>
<dbReference type="InterPro" id="IPR019533">
    <property type="entry name" value="Peptidase_S26"/>
</dbReference>
<dbReference type="NCBIfam" id="TIGR02227">
    <property type="entry name" value="sigpep_I_bact"/>
    <property type="match status" value="1"/>
</dbReference>
<dbReference type="InterPro" id="IPR000223">
    <property type="entry name" value="Pept_S26A_signal_pept_1"/>
</dbReference>
<dbReference type="PANTHER" id="PTHR43390:SF1">
    <property type="entry name" value="CHLOROPLAST PROCESSING PEPTIDASE"/>
    <property type="match status" value="1"/>
</dbReference>
<keyword evidence="7" id="KW-1133">Transmembrane helix</keyword>
<evidence type="ECO:0000256" key="7">
    <source>
        <dbReference type="RuleBase" id="RU362042"/>
    </source>
</evidence>
<evidence type="ECO:0000313" key="10">
    <source>
        <dbReference type="Proteomes" id="UP001299220"/>
    </source>
</evidence>
<dbReference type="Pfam" id="PF10502">
    <property type="entry name" value="Peptidase_S26"/>
    <property type="match status" value="1"/>
</dbReference>
<comment type="caution">
    <text evidence="9">The sequence shown here is derived from an EMBL/GenBank/DDBJ whole genome shotgun (WGS) entry which is preliminary data.</text>
</comment>
<dbReference type="RefSeq" id="WP_235321944.1">
    <property type="nucleotide sequence ID" value="NZ_JAFBIT010000001.1"/>
</dbReference>
<evidence type="ECO:0000256" key="4">
    <source>
        <dbReference type="ARBA" id="ARBA00013208"/>
    </source>
</evidence>
<dbReference type="SUPFAM" id="SSF51306">
    <property type="entry name" value="LexA/Signal peptidase"/>
    <property type="match status" value="1"/>
</dbReference>
<gene>
    <name evidence="9" type="primary">lepB</name>
    <name evidence="9" type="ORF">JQM67_00015</name>
</gene>
<evidence type="ECO:0000259" key="8">
    <source>
        <dbReference type="Pfam" id="PF10502"/>
    </source>
</evidence>
<reference evidence="9 10" key="1">
    <citation type="submission" date="2020-12" db="EMBL/GenBank/DDBJ databases">
        <title>Whole genome sequences of gut porcine anaerobes.</title>
        <authorList>
            <person name="Kubasova T."/>
            <person name="Jahodarova E."/>
            <person name="Rychlik I."/>
        </authorList>
    </citation>
    <scope>NUCLEOTIDE SEQUENCE [LARGE SCALE GENOMIC DNA]</scope>
    <source>
        <strain evidence="9 10">An867</strain>
    </source>
</reference>
<proteinExistence type="inferred from homology"/>
<comment type="similarity">
    <text evidence="3 7">Belongs to the peptidase S26 family.</text>
</comment>
<dbReference type="EMBL" id="JAFBIT010000001">
    <property type="protein sequence ID" value="MCF2650995.1"/>
    <property type="molecule type" value="Genomic_DNA"/>
</dbReference>
<dbReference type="PROSITE" id="PS00761">
    <property type="entry name" value="SPASE_I_3"/>
    <property type="match status" value="1"/>
</dbReference>
<name>A0ABS9CJJ7_9FIRM</name>
<keyword evidence="7" id="KW-0472">Membrane</keyword>
<dbReference type="InterPro" id="IPR019758">
    <property type="entry name" value="Pept_S26A_signal_pept_1_CS"/>
</dbReference>
<dbReference type="CDD" id="cd06530">
    <property type="entry name" value="S26_SPase_I"/>
    <property type="match status" value="1"/>
</dbReference>
<evidence type="ECO:0000256" key="5">
    <source>
        <dbReference type="ARBA" id="ARBA00022670"/>
    </source>
</evidence>